<sequence length="423" mass="50021">MYSKIFREIVDIMHHDYAGILDKKGWDHPKDYERKIKRLEREKALNPTLFTEIVNDYLLDFKDPHIYFKLKATETNKEYDTGFTVRRFENRLYVTAVTKEERLNVGDEIISLDYIPIDILINKHRRELVEEDAEREDWREILKKYYQCEVRKKDGTIISLELKKYEKAPYTPTYKIEKYNETTLLLTFTDFDDPDAIIKLLNNHEEELTKYENWIIDIRTNHGGSDVAFHPLVPYLFPEGEKKIDLSEKYAMTFNCTENNYERLKALFTKEMETIEDERAKQSIQNYLDQFEKNKGKGFVELFPNEPEVFEGKSFPKQVVVLIDRFCGSSGEIFADVCKLSDKVTLIGRPTYGMNGYANLTCAEWKDLFELYYPTSRLNSMDEGKTLLDVAVHPDVYIPWTPEHLEKDIDLLEAEKQFTKTEK</sequence>
<dbReference type="Proteomes" id="UP000743899">
    <property type="component" value="Unassembled WGS sequence"/>
</dbReference>
<protein>
    <submittedName>
        <fullName evidence="2">Peptidase</fullName>
    </submittedName>
</protein>
<dbReference type="EMBL" id="JAACYS010000063">
    <property type="protein sequence ID" value="NCU18495.1"/>
    <property type="molecule type" value="Genomic_DNA"/>
</dbReference>
<proteinExistence type="predicted"/>
<evidence type="ECO:0000313" key="2">
    <source>
        <dbReference type="EMBL" id="NCU18495.1"/>
    </source>
</evidence>
<evidence type="ECO:0000313" key="3">
    <source>
        <dbReference type="Proteomes" id="UP000743899"/>
    </source>
</evidence>
<organism evidence="2 3">
    <name type="scientific">Pallidibacillus pasinlerensis</name>
    <dbReference type="NCBI Taxonomy" id="2703818"/>
    <lineage>
        <taxon>Bacteria</taxon>
        <taxon>Bacillati</taxon>
        <taxon>Bacillota</taxon>
        <taxon>Bacilli</taxon>
        <taxon>Bacillales</taxon>
        <taxon>Bacillaceae</taxon>
        <taxon>Pallidibacillus</taxon>
    </lineage>
</organism>
<accession>A0ABX0A8F6</accession>
<dbReference type="RefSeq" id="WP_161921325.1">
    <property type="nucleotide sequence ID" value="NZ_JAACYS010000063.1"/>
</dbReference>
<name>A0ABX0A8F6_9BACI</name>
<dbReference type="Pfam" id="PF03572">
    <property type="entry name" value="Peptidase_S41"/>
    <property type="match status" value="1"/>
</dbReference>
<feature type="domain" description="Tail specific protease" evidence="1">
    <location>
        <begin position="186"/>
        <end position="397"/>
    </location>
</feature>
<evidence type="ECO:0000259" key="1">
    <source>
        <dbReference type="Pfam" id="PF03572"/>
    </source>
</evidence>
<dbReference type="InterPro" id="IPR005151">
    <property type="entry name" value="Tail-specific_protease"/>
</dbReference>
<keyword evidence="3" id="KW-1185">Reference proteome</keyword>
<dbReference type="SUPFAM" id="SSF52096">
    <property type="entry name" value="ClpP/crotonase"/>
    <property type="match status" value="1"/>
</dbReference>
<dbReference type="Gene3D" id="3.90.226.10">
    <property type="entry name" value="2-enoyl-CoA Hydratase, Chain A, domain 1"/>
    <property type="match status" value="1"/>
</dbReference>
<gene>
    <name evidence="2" type="ORF">GW534_12300</name>
</gene>
<dbReference type="InterPro" id="IPR029045">
    <property type="entry name" value="ClpP/crotonase-like_dom_sf"/>
</dbReference>
<comment type="caution">
    <text evidence="2">The sequence shown here is derived from an EMBL/GenBank/DDBJ whole genome shotgun (WGS) entry which is preliminary data.</text>
</comment>
<reference evidence="2 3" key="1">
    <citation type="submission" date="2020-01" db="EMBL/GenBank/DDBJ databases">
        <title>A novel Bacillus sp. from Pasinler.</title>
        <authorList>
            <person name="Adiguzel A."/>
            <person name="Ay H."/>
            <person name="Baltaci M.O."/>
        </authorList>
    </citation>
    <scope>NUCLEOTIDE SEQUENCE [LARGE SCALE GENOMIC DNA]</scope>
    <source>
        <strain evidence="2 3">P1</strain>
    </source>
</reference>